<dbReference type="EMBL" id="HE573027">
    <property type="protein sequence ID" value="CCC53662.1"/>
    <property type="molecule type" value="Genomic_DNA"/>
</dbReference>
<organism evidence="1">
    <name type="scientific">Trypanosoma vivax (strain Y486)</name>
    <dbReference type="NCBI Taxonomy" id="1055687"/>
    <lineage>
        <taxon>Eukaryota</taxon>
        <taxon>Discoba</taxon>
        <taxon>Euglenozoa</taxon>
        <taxon>Kinetoplastea</taxon>
        <taxon>Metakinetoplastina</taxon>
        <taxon>Trypanosomatida</taxon>
        <taxon>Trypanosomatidae</taxon>
        <taxon>Trypanosoma</taxon>
        <taxon>Duttonella</taxon>
    </lineage>
</organism>
<protein>
    <submittedName>
        <fullName evidence="1">Uncharacterized protein</fullName>
    </submittedName>
</protein>
<name>G0UCV2_TRYVY</name>
<dbReference type="AlphaFoldDB" id="G0UCV2"/>
<sequence>MYVEGWRELPSSCVPCSHNAFTFPLQLSTTSSQHRRLRIFATRASPVARRCVCLLASRHQVLLWERSMSWEGASRWRHDAAPYSCHRRYHTFFFHVIRFILTSSDICEHLAPIKRKRRKRVVQH</sequence>
<evidence type="ECO:0000313" key="1">
    <source>
        <dbReference type="EMBL" id="CCC53662.1"/>
    </source>
</evidence>
<proteinExistence type="predicted"/>
<accession>G0UCV2</accession>
<dbReference type="VEuPathDB" id="TriTrypDB:TvY486_1111460"/>
<reference evidence="1" key="1">
    <citation type="journal article" date="2012" name="Proc. Natl. Acad. Sci. U.S.A.">
        <title>Antigenic diversity is generated by distinct evolutionary mechanisms in African trypanosome species.</title>
        <authorList>
            <person name="Jackson A.P."/>
            <person name="Berry A."/>
            <person name="Aslett M."/>
            <person name="Allison H.C."/>
            <person name="Burton P."/>
            <person name="Vavrova-Anderson J."/>
            <person name="Brown R."/>
            <person name="Browne H."/>
            <person name="Corton N."/>
            <person name="Hauser H."/>
            <person name="Gamble J."/>
            <person name="Gilderthorp R."/>
            <person name="Marcello L."/>
            <person name="McQuillan J."/>
            <person name="Otto T.D."/>
            <person name="Quail M.A."/>
            <person name="Sanders M.J."/>
            <person name="van Tonder A."/>
            <person name="Ginger M.L."/>
            <person name="Field M.C."/>
            <person name="Barry J.D."/>
            <person name="Hertz-Fowler C."/>
            <person name="Berriman M."/>
        </authorList>
    </citation>
    <scope>NUCLEOTIDE SEQUENCE</scope>
    <source>
        <strain evidence="1">Y486</strain>
    </source>
</reference>
<gene>
    <name evidence="1" type="ORF">TVY486_1111460</name>
</gene>